<name>A0ABR3WQJ6_9PEZI</name>
<dbReference type="EMBL" id="JAZHXJ010000279">
    <property type="protein sequence ID" value="KAL1865945.1"/>
    <property type="molecule type" value="Genomic_DNA"/>
</dbReference>
<dbReference type="InterPro" id="IPR045518">
    <property type="entry name" value="2EXR"/>
</dbReference>
<organism evidence="3 4">
    <name type="scientific">Phialemonium thermophilum</name>
    <dbReference type="NCBI Taxonomy" id="223376"/>
    <lineage>
        <taxon>Eukaryota</taxon>
        <taxon>Fungi</taxon>
        <taxon>Dikarya</taxon>
        <taxon>Ascomycota</taxon>
        <taxon>Pezizomycotina</taxon>
        <taxon>Sordariomycetes</taxon>
        <taxon>Sordariomycetidae</taxon>
        <taxon>Cephalothecales</taxon>
        <taxon>Cephalothecaceae</taxon>
        <taxon>Phialemonium</taxon>
    </lineage>
</organism>
<dbReference type="Pfam" id="PF20150">
    <property type="entry name" value="2EXR"/>
    <property type="match status" value="1"/>
</dbReference>
<feature type="domain" description="2EXR" evidence="2">
    <location>
        <begin position="25"/>
        <end position="92"/>
    </location>
</feature>
<evidence type="ECO:0000256" key="1">
    <source>
        <dbReference type="SAM" id="MobiDB-lite"/>
    </source>
</evidence>
<evidence type="ECO:0000313" key="3">
    <source>
        <dbReference type="EMBL" id="KAL1865945.1"/>
    </source>
</evidence>
<evidence type="ECO:0000313" key="4">
    <source>
        <dbReference type="Proteomes" id="UP001586593"/>
    </source>
</evidence>
<comment type="caution">
    <text evidence="3">The sequence shown here is derived from an EMBL/GenBank/DDBJ whole genome shotgun (WGS) entry which is preliminary data.</text>
</comment>
<evidence type="ECO:0000259" key="2">
    <source>
        <dbReference type="Pfam" id="PF20150"/>
    </source>
</evidence>
<dbReference type="PANTHER" id="PTHR35910:SF6">
    <property type="entry name" value="2EXR DOMAIN-CONTAINING PROTEIN"/>
    <property type="match status" value="1"/>
</dbReference>
<dbReference type="Proteomes" id="UP001586593">
    <property type="component" value="Unassembled WGS sequence"/>
</dbReference>
<sequence length="395" mass="43378">MKLAASSDVSGAAAPLAATDVLPSFGRFPDLPTEIRLLIWEAAMRSVPPQVLDLSSVMDEADDEDGMAFPLEPPVLTSVCRESREVALGITGGRSFVLTYECPGGAAAAAAAGLDVSRVGVGTRVATGPERPARHPRDVQVHGSLRTWFSGNLDLLDFTRRRSYDRRRPWVLDDEMYGLLGIAARIMIPATEPDDVFALVARPGVCPRPRVLDVMVERFEALDAETMPDPAAVRAFFAGGRDRLVLLDLEDVVRARAVVAALKENPPGRAAAASVWRDPPSYWVRSWYESMPSDSVSEAARRVLERVRGLWAAERVPGVRDAPERGEAAEQGEEEEARRARDEALAEMPLVRAVRCCDWPFDDLEVDNTRTICRWRDDVALKQALAAYEESTADQ</sequence>
<keyword evidence="4" id="KW-1185">Reference proteome</keyword>
<accession>A0ABR3WQJ6</accession>
<dbReference type="PANTHER" id="PTHR35910">
    <property type="entry name" value="2EXR DOMAIN-CONTAINING PROTEIN"/>
    <property type="match status" value="1"/>
</dbReference>
<protein>
    <recommendedName>
        <fullName evidence="2">2EXR domain-containing protein</fullName>
    </recommendedName>
</protein>
<gene>
    <name evidence="3" type="ORF">VTK73DRAFT_4951</name>
</gene>
<feature type="region of interest" description="Disordered" evidence="1">
    <location>
        <begin position="319"/>
        <end position="341"/>
    </location>
</feature>
<feature type="compositionally biased region" description="Basic and acidic residues" evidence="1">
    <location>
        <begin position="319"/>
        <end position="328"/>
    </location>
</feature>
<reference evidence="3 4" key="1">
    <citation type="journal article" date="2024" name="Commun. Biol.">
        <title>Comparative genomic analysis of thermophilic fungi reveals convergent evolutionary adaptations and gene losses.</title>
        <authorList>
            <person name="Steindorff A.S."/>
            <person name="Aguilar-Pontes M.V."/>
            <person name="Robinson A.J."/>
            <person name="Andreopoulos B."/>
            <person name="LaButti K."/>
            <person name="Kuo A."/>
            <person name="Mondo S."/>
            <person name="Riley R."/>
            <person name="Otillar R."/>
            <person name="Haridas S."/>
            <person name="Lipzen A."/>
            <person name="Grimwood J."/>
            <person name="Schmutz J."/>
            <person name="Clum A."/>
            <person name="Reid I.D."/>
            <person name="Moisan M.C."/>
            <person name="Butler G."/>
            <person name="Nguyen T.T.M."/>
            <person name="Dewar K."/>
            <person name="Conant G."/>
            <person name="Drula E."/>
            <person name="Henrissat B."/>
            <person name="Hansel C."/>
            <person name="Singer S."/>
            <person name="Hutchinson M.I."/>
            <person name="de Vries R.P."/>
            <person name="Natvig D.O."/>
            <person name="Powell A.J."/>
            <person name="Tsang A."/>
            <person name="Grigoriev I.V."/>
        </authorList>
    </citation>
    <scope>NUCLEOTIDE SEQUENCE [LARGE SCALE GENOMIC DNA]</scope>
    <source>
        <strain evidence="3 4">ATCC 24622</strain>
    </source>
</reference>
<proteinExistence type="predicted"/>